<accession>A0A6N1AC25</accession>
<dbReference type="Proteomes" id="UP000509702">
    <property type="component" value="Plasmid unnamed1"/>
</dbReference>
<dbReference type="KEGG" id="aoz:HUE56_00865"/>
<dbReference type="GO" id="GO:0016788">
    <property type="term" value="F:hydrolase activity, acting on ester bonds"/>
    <property type="evidence" value="ECO:0007669"/>
    <property type="project" value="UniProtKB-ARBA"/>
</dbReference>
<name>A0A6N1AC25_9PROT</name>
<organism evidence="1 2">
    <name type="scientific">Azospirillum oryzae</name>
    <dbReference type="NCBI Taxonomy" id="286727"/>
    <lineage>
        <taxon>Bacteria</taxon>
        <taxon>Pseudomonadati</taxon>
        <taxon>Pseudomonadota</taxon>
        <taxon>Alphaproteobacteria</taxon>
        <taxon>Rhodospirillales</taxon>
        <taxon>Azospirillaceae</taxon>
        <taxon>Azospirillum</taxon>
    </lineage>
</organism>
<protein>
    <submittedName>
        <fullName evidence="1">SGNH/GDSL hydrolase family protein</fullName>
    </submittedName>
</protein>
<keyword evidence="1" id="KW-0614">Plasmid</keyword>
<keyword evidence="1" id="KW-0378">Hydrolase</keyword>
<dbReference type="AlphaFoldDB" id="A0A6N1AC25"/>
<geneLocation type="plasmid" evidence="1 2">
    <name>unnamed1</name>
</geneLocation>
<dbReference type="InterPro" id="IPR036514">
    <property type="entry name" value="SGNH_hydro_sf"/>
</dbReference>
<dbReference type="Gene3D" id="3.40.50.1110">
    <property type="entry name" value="SGNH hydrolase"/>
    <property type="match status" value="1"/>
</dbReference>
<dbReference type="SUPFAM" id="SSF52266">
    <property type="entry name" value="SGNH hydrolase"/>
    <property type="match status" value="1"/>
</dbReference>
<dbReference type="OrthoDB" id="7333037at2"/>
<evidence type="ECO:0000313" key="2">
    <source>
        <dbReference type="Proteomes" id="UP000509702"/>
    </source>
</evidence>
<reference evidence="1 2" key="1">
    <citation type="submission" date="2020-06" db="EMBL/GenBank/DDBJ databases">
        <title>Complete genome of Azosprillum oryzae KACC14407.</title>
        <authorList>
            <person name="Kim M."/>
            <person name="Park Y.-J."/>
            <person name="Shin J.-H."/>
        </authorList>
    </citation>
    <scope>NUCLEOTIDE SEQUENCE [LARGE SCALE GENOMIC DNA]</scope>
    <source>
        <strain evidence="1 2">KACC 14407</strain>
        <plasmid evidence="1 2">unnamed1</plasmid>
    </source>
</reference>
<sequence length="453" mass="51429">MSIAVVLPPDHRFNLRWLVQPLEAVRTWLGERFESVNFLCAAELMDAYRPALGTGAAVSQLTRESPAAFTEVFFIILDPGYPVGHYRTAPEAAIHTVDRTGAIRPHGRVLTEDEDPGMNAHVFTRLGPRDSQHAWAFNHFPWGYLYRDPSWGAVDGFGHRITADLRALEKRERTHKVVACYGGSAAWGWECLPHQVWTALLEERLNARSRSVGSPLRFTVLNFAGPGHVVLHQIFTHILHAHRLNPDVVITFDGINDLFDGQLCDPSLVGPHDIVYQEAQELWAQILHQSHDRARVFPPETDGPWRAVNQPMTVLRAYVARARQFRRMAEGMGAHFIWGVQPVVSSKAALSPEFEKDYLDRHADHRLESIHDNCRRMLDILSREATASDREAMVDHHALFRRFGAEDWLFWDSCHLTPEGNVRVADFFAEHMATRILPILEADGFGRGTDDQR</sequence>
<keyword evidence="2" id="KW-1185">Reference proteome</keyword>
<proteinExistence type="predicted"/>
<dbReference type="RefSeq" id="WP_149200366.1">
    <property type="nucleotide sequence ID" value="NZ_BSOV01000032.1"/>
</dbReference>
<evidence type="ECO:0000313" key="1">
    <source>
        <dbReference type="EMBL" id="QKS49093.1"/>
    </source>
</evidence>
<dbReference type="EMBL" id="CP054615">
    <property type="protein sequence ID" value="QKS49093.1"/>
    <property type="molecule type" value="Genomic_DNA"/>
</dbReference>
<gene>
    <name evidence="1" type="ORF">HUE56_00865</name>
</gene>